<protein>
    <submittedName>
        <fullName evidence="6">Helix-turn-helix transcriptional regulator</fullName>
    </submittedName>
</protein>
<evidence type="ECO:0000256" key="2">
    <source>
        <dbReference type="ARBA" id="ARBA00023125"/>
    </source>
</evidence>
<evidence type="ECO:0000256" key="1">
    <source>
        <dbReference type="ARBA" id="ARBA00023015"/>
    </source>
</evidence>
<evidence type="ECO:0000313" key="6">
    <source>
        <dbReference type="RefSeq" id="WP_028311226.1"/>
    </source>
</evidence>
<dbReference type="Pfam" id="PF12833">
    <property type="entry name" value="HTH_18"/>
    <property type="match status" value="1"/>
</dbReference>
<evidence type="ECO:0000259" key="4">
    <source>
        <dbReference type="PROSITE" id="PS01124"/>
    </source>
</evidence>
<name>A0A8B6X3E5_9BURK</name>
<accession>A0A8B6X3E5</accession>
<reference evidence="6" key="5">
    <citation type="submission" date="2025-08" db="UniProtKB">
        <authorList>
            <consortium name="RefSeq"/>
        </authorList>
    </citation>
    <scope>IDENTIFICATION</scope>
</reference>
<dbReference type="RefSeq" id="WP_028311226.1">
    <property type="nucleotide sequence ID" value="NZ_AXWS01000008.1"/>
</dbReference>
<sequence>MPLAPLLARLAALAEAGGEHMPLCIRARHEHGVRSIVIERPTFAVLVEGRKHLRLGASETTITPGTLFLLPHGGRIDAINTPDTGSGRYRTVMAPVCAEVIEAARLLWPRPPARPPELPLVTLDADLLRPELHAWCDALEHRRDGAARGAMAALLIRLCELGHDWLLAPPPPSVTARIRAMVAAEPARDWRSTDFEAELGMSGATLRRRLAAESSSLADTLAEARLGAAIGLLYTTDWPVKTIAARVGYRSVPSFVRRFVERYGMEPHEVGNA</sequence>
<dbReference type="Proteomes" id="UP000675920">
    <property type="component" value="Unplaced"/>
</dbReference>
<proteinExistence type="predicted"/>
<dbReference type="PANTHER" id="PTHR47894">
    <property type="entry name" value="HTH-TYPE TRANSCRIPTIONAL REGULATOR GADX"/>
    <property type="match status" value="1"/>
</dbReference>
<dbReference type="Gene3D" id="1.10.10.60">
    <property type="entry name" value="Homeodomain-like"/>
    <property type="match status" value="1"/>
</dbReference>
<reference evidence="6" key="1">
    <citation type="journal article" date="1989" name="J. Biol. Chem.">
        <title>The helix-turn-helix DNA binding motif.</title>
        <authorList>
            <person name="Brennan R.G."/>
            <person name="Matthews B.W."/>
        </authorList>
    </citation>
    <scope>NUCLEOTIDE SEQUENCE</scope>
</reference>
<reference evidence="6" key="4">
    <citation type="journal article" date="2005" name="FEMS Microbiol. Rev.">
        <title>The many faces of the helix-turn-helix domain: transcription regulation and beyond.</title>
        <authorList>
            <person name="Aravind L."/>
            <person name="Anantharaman V."/>
            <person name="Balaji S."/>
            <person name="Babu M.M."/>
            <person name="Iyer L.M."/>
        </authorList>
    </citation>
    <scope>NUCLEOTIDE SEQUENCE</scope>
</reference>
<reference evidence="6" key="3">
    <citation type="journal article" date="1997" name="Microbiol. Mol. Biol. Rev.">
        <title>Arac/XylS family of transcriptional regulators.</title>
        <authorList>
            <person name="Gallegos M.T."/>
            <person name="Schleif R."/>
            <person name="Bairoch A."/>
            <person name="Hofmann K."/>
            <person name="Ramos J.L."/>
        </authorList>
    </citation>
    <scope>NUCLEOTIDE SEQUENCE</scope>
</reference>
<dbReference type="SUPFAM" id="SSF46689">
    <property type="entry name" value="Homeodomain-like"/>
    <property type="match status" value="1"/>
</dbReference>
<keyword evidence="1" id="KW-0805">Transcription regulation</keyword>
<dbReference type="InterPro" id="IPR018060">
    <property type="entry name" value="HTH_AraC"/>
</dbReference>
<organism evidence="5 6">
    <name type="scientific">Derxia gummosa DSM 723</name>
    <dbReference type="NCBI Taxonomy" id="1121388"/>
    <lineage>
        <taxon>Bacteria</taxon>
        <taxon>Pseudomonadati</taxon>
        <taxon>Pseudomonadota</taxon>
        <taxon>Betaproteobacteria</taxon>
        <taxon>Burkholderiales</taxon>
        <taxon>Alcaligenaceae</taxon>
        <taxon>Derxia</taxon>
    </lineage>
</organism>
<keyword evidence="2" id="KW-0238">DNA-binding</keyword>
<feature type="domain" description="HTH araC/xylS-type" evidence="4">
    <location>
        <begin position="176"/>
        <end position="273"/>
    </location>
</feature>
<dbReference type="AlphaFoldDB" id="A0A8B6X3E5"/>
<dbReference type="GO" id="GO:0003700">
    <property type="term" value="F:DNA-binding transcription factor activity"/>
    <property type="evidence" value="ECO:0007669"/>
    <property type="project" value="InterPro"/>
</dbReference>
<dbReference type="SMART" id="SM00342">
    <property type="entry name" value="HTH_ARAC"/>
    <property type="match status" value="1"/>
</dbReference>
<dbReference type="GO" id="GO:0000976">
    <property type="term" value="F:transcription cis-regulatory region binding"/>
    <property type="evidence" value="ECO:0007669"/>
    <property type="project" value="TreeGrafter"/>
</dbReference>
<reference evidence="6" key="2">
    <citation type="journal article" date="1996" name="J. Mol. Biol.">
        <title>Structural classification of HTH DNA-binding domains and protein-DNA interaction modes.</title>
        <authorList>
            <person name="Wintjens R."/>
            <person name="Rooman M."/>
        </authorList>
    </citation>
    <scope>NUCLEOTIDE SEQUENCE</scope>
</reference>
<keyword evidence="3" id="KW-0804">Transcription</keyword>
<dbReference type="PANTHER" id="PTHR47894:SF4">
    <property type="entry name" value="HTH-TYPE TRANSCRIPTIONAL REGULATOR GADX"/>
    <property type="match status" value="1"/>
</dbReference>
<dbReference type="GO" id="GO:0005829">
    <property type="term" value="C:cytosol"/>
    <property type="evidence" value="ECO:0007669"/>
    <property type="project" value="TreeGrafter"/>
</dbReference>
<evidence type="ECO:0000256" key="3">
    <source>
        <dbReference type="ARBA" id="ARBA00023163"/>
    </source>
</evidence>
<dbReference type="InterPro" id="IPR009057">
    <property type="entry name" value="Homeodomain-like_sf"/>
</dbReference>
<dbReference type="PROSITE" id="PS01124">
    <property type="entry name" value="HTH_ARAC_FAMILY_2"/>
    <property type="match status" value="1"/>
</dbReference>
<evidence type="ECO:0000313" key="5">
    <source>
        <dbReference type="Proteomes" id="UP000675920"/>
    </source>
</evidence>
<keyword evidence="5" id="KW-1185">Reference proteome</keyword>